<sequence length="46" mass="5057">MGSQTGQIVSRLKEIETRLQQVESRVDTHSNGQMAVQGQDVIARSS</sequence>
<name>A0A699TUS3_TANCI</name>
<feature type="compositionally biased region" description="Polar residues" evidence="1">
    <location>
        <begin position="23"/>
        <end position="36"/>
    </location>
</feature>
<feature type="non-terminal residue" evidence="2">
    <location>
        <position position="46"/>
    </location>
</feature>
<dbReference type="AlphaFoldDB" id="A0A699TUS3"/>
<proteinExistence type="predicted"/>
<protein>
    <submittedName>
        <fullName evidence="2">Uncharacterized protein</fullName>
    </submittedName>
</protein>
<dbReference type="EMBL" id="BKCJ011280659">
    <property type="protein sequence ID" value="GFD14612.1"/>
    <property type="molecule type" value="Genomic_DNA"/>
</dbReference>
<reference evidence="2" key="1">
    <citation type="journal article" date="2019" name="Sci. Rep.">
        <title>Draft genome of Tanacetum cinerariifolium, the natural source of mosquito coil.</title>
        <authorList>
            <person name="Yamashiro T."/>
            <person name="Shiraishi A."/>
            <person name="Satake H."/>
            <person name="Nakayama K."/>
        </authorList>
    </citation>
    <scope>NUCLEOTIDE SEQUENCE</scope>
</reference>
<organism evidence="2">
    <name type="scientific">Tanacetum cinerariifolium</name>
    <name type="common">Dalmatian daisy</name>
    <name type="synonym">Chrysanthemum cinerariifolium</name>
    <dbReference type="NCBI Taxonomy" id="118510"/>
    <lineage>
        <taxon>Eukaryota</taxon>
        <taxon>Viridiplantae</taxon>
        <taxon>Streptophyta</taxon>
        <taxon>Embryophyta</taxon>
        <taxon>Tracheophyta</taxon>
        <taxon>Spermatophyta</taxon>
        <taxon>Magnoliopsida</taxon>
        <taxon>eudicotyledons</taxon>
        <taxon>Gunneridae</taxon>
        <taxon>Pentapetalae</taxon>
        <taxon>asterids</taxon>
        <taxon>campanulids</taxon>
        <taxon>Asterales</taxon>
        <taxon>Asteraceae</taxon>
        <taxon>Asteroideae</taxon>
        <taxon>Anthemideae</taxon>
        <taxon>Anthemidinae</taxon>
        <taxon>Tanacetum</taxon>
    </lineage>
</organism>
<gene>
    <name evidence="2" type="ORF">Tci_886581</name>
</gene>
<feature type="region of interest" description="Disordered" evidence="1">
    <location>
        <begin position="23"/>
        <end position="46"/>
    </location>
</feature>
<evidence type="ECO:0000313" key="2">
    <source>
        <dbReference type="EMBL" id="GFD14612.1"/>
    </source>
</evidence>
<evidence type="ECO:0000256" key="1">
    <source>
        <dbReference type="SAM" id="MobiDB-lite"/>
    </source>
</evidence>
<accession>A0A699TUS3</accession>
<comment type="caution">
    <text evidence="2">The sequence shown here is derived from an EMBL/GenBank/DDBJ whole genome shotgun (WGS) entry which is preliminary data.</text>
</comment>